<dbReference type="Pfam" id="PF12762">
    <property type="entry name" value="DDE_Tnp_IS1595"/>
    <property type="match status" value="1"/>
</dbReference>
<reference evidence="2" key="2">
    <citation type="submission" date="2018-07" db="EMBL/GenBank/DDBJ databases">
        <authorList>
            <person name="Mckenzie S.K."/>
            <person name="Kronauer D.J.C."/>
        </authorList>
    </citation>
    <scope>NUCLEOTIDE SEQUENCE</scope>
    <source>
        <strain evidence="2">Clonal line C1</strain>
    </source>
</reference>
<comment type="caution">
    <text evidence="2">The sequence shown here is derived from an EMBL/GenBank/DDBJ whole genome shotgun (WGS) entry which is preliminary data.</text>
</comment>
<dbReference type="InterPro" id="IPR024445">
    <property type="entry name" value="Tnp_ISXO2-like"/>
</dbReference>
<dbReference type="PANTHER" id="PTHR47163:SF2">
    <property type="entry name" value="SI:DKEY-17M8.2"/>
    <property type="match status" value="1"/>
</dbReference>
<protein>
    <recommendedName>
        <fullName evidence="1">ISXO2-like transposase domain-containing protein</fullName>
    </recommendedName>
</protein>
<dbReference type="NCBIfam" id="NF033547">
    <property type="entry name" value="transpos_IS1595"/>
    <property type="match status" value="1"/>
</dbReference>
<feature type="domain" description="ISXO2-like transposase" evidence="1">
    <location>
        <begin position="42"/>
        <end position="183"/>
    </location>
</feature>
<proteinExistence type="predicted"/>
<dbReference type="EMBL" id="QOIP01000014">
    <property type="protein sequence ID" value="RLU14819.1"/>
    <property type="molecule type" value="Genomic_DNA"/>
</dbReference>
<dbReference type="OrthoDB" id="10052789at2759"/>
<name>A0A3L8D3J9_OOCBI</name>
<dbReference type="PANTHER" id="PTHR47163">
    <property type="entry name" value="DDE_TNP_IS1595 DOMAIN-CONTAINING PROTEIN"/>
    <property type="match status" value="1"/>
</dbReference>
<dbReference type="AlphaFoldDB" id="A0A3L8D3J9"/>
<accession>A0A3L8D3J9</accession>
<dbReference type="Proteomes" id="UP000279307">
    <property type="component" value="Chromosome 14"/>
</dbReference>
<dbReference type="SMART" id="SM01126">
    <property type="entry name" value="DDE_Tnp_IS1595"/>
    <property type="match status" value="1"/>
</dbReference>
<sequence>MMQPPRHRFLMQQLEMSSKSVVDWTNFCRELLAQWVENDRKLLGGPEIIVEVDEAKSGRRKYNRGRVIRGQWIFGTTERNSNRIFVIPIEDRSAATLTTIIRQHIAPGTIIHSDSWKGYTGLTEFNYIHRTVNHSQNFVDPTMGVHTQNIERLWRDMRAALPRFGTSQNHYMHYLAEFVFKKQYSFNE</sequence>
<gene>
    <name evidence="2" type="ORF">DMN91_012706</name>
</gene>
<dbReference type="InterPro" id="IPR053164">
    <property type="entry name" value="IS1016-like_transposase"/>
</dbReference>
<organism evidence="2">
    <name type="scientific">Ooceraea biroi</name>
    <name type="common">Clonal raider ant</name>
    <name type="synonym">Cerapachys biroi</name>
    <dbReference type="NCBI Taxonomy" id="2015173"/>
    <lineage>
        <taxon>Eukaryota</taxon>
        <taxon>Metazoa</taxon>
        <taxon>Ecdysozoa</taxon>
        <taxon>Arthropoda</taxon>
        <taxon>Hexapoda</taxon>
        <taxon>Insecta</taxon>
        <taxon>Pterygota</taxon>
        <taxon>Neoptera</taxon>
        <taxon>Endopterygota</taxon>
        <taxon>Hymenoptera</taxon>
        <taxon>Apocrita</taxon>
        <taxon>Aculeata</taxon>
        <taxon>Formicoidea</taxon>
        <taxon>Formicidae</taxon>
        <taxon>Dorylinae</taxon>
        <taxon>Ooceraea</taxon>
    </lineage>
</organism>
<evidence type="ECO:0000313" key="2">
    <source>
        <dbReference type="EMBL" id="RLU14819.1"/>
    </source>
</evidence>
<evidence type="ECO:0000259" key="1">
    <source>
        <dbReference type="SMART" id="SM01126"/>
    </source>
</evidence>
<reference evidence="2" key="1">
    <citation type="journal article" date="2018" name="Genome Res.">
        <title>The genomic architecture and molecular evolution of ant odorant receptors.</title>
        <authorList>
            <person name="McKenzie S.K."/>
            <person name="Kronauer D.J.C."/>
        </authorList>
    </citation>
    <scope>NUCLEOTIDE SEQUENCE [LARGE SCALE GENOMIC DNA]</scope>
    <source>
        <strain evidence="2">Clonal line C1</strain>
    </source>
</reference>